<dbReference type="PANTHER" id="PTHR34605:SF3">
    <property type="entry name" value="P CELL-TYPE AGGLUTINATION PROTEIN MAP4-LIKE-RELATED"/>
    <property type="match status" value="1"/>
</dbReference>
<evidence type="ECO:0000313" key="3">
    <source>
        <dbReference type="Proteomes" id="UP000507470"/>
    </source>
</evidence>
<reference evidence="2 3" key="1">
    <citation type="submission" date="2020-06" db="EMBL/GenBank/DDBJ databases">
        <authorList>
            <person name="Li R."/>
            <person name="Bekaert M."/>
        </authorList>
    </citation>
    <scope>NUCLEOTIDE SEQUENCE [LARGE SCALE GENOMIC DNA]</scope>
    <source>
        <strain evidence="3">wild</strain>
    </source>
</reference>
<accession>A0A6J8E462</accession>
<dbReference type="AlphaFoldDB" id="A0A6J8E462"/>
<dbReference type="GO" id="GO:0003677">
    <property type="term" value="F:DNA binding"/>
    <property type="evidence" value="ECO:0007669"/>
    <property type="project" value="InterPro"/>
</dbReference>
<organism evidence="2 3">
    <name type="scientific">Mytilus coruscus</name>
    <name type="common">Sea mussel</name>
    <dbReference type="NCBI Taxonomy" id="42192"/>
    <lineage>
        <taxon>Eukaryota</taxon>
        <taxon>Metazoa</taxon>
        <taxon>Spiralia</taxon>
        <taxon>Lophotrochozoa</taxon>
        <taxon>Mollusca</taxon>
        <taxon>Bivalvia</taxon>
        <taxon>Autobranchia</taxon>
        <taxon>Pteriomorphia</taxon>
        <taxon>Mytilida</taxon>
        <taxon>Mytiloidea</taxon>
        <taxon>Mytilidae</taxon>
        <taxon>Mytilinae</taxon>
        <taxon>Mytilus</taxon>
    </lineage>
</organism>
<gene>
    <name evidence="2" type="ORF">MCOR_46671</name>
</gene>
<dbReference type="InterPro" id="IPR013762">
    <property type="entry name" value="Integrase-like_cat_sf"/>
</dbReference>
<dbReference type="InterPro" id="IPR052925">
    <property type="entry name" value="Phage_Integrase-like_Recomb"/>
</dbReference>
<evidence type="ECO:0000313" key="2">
    <source>
        <dbReference type="EMBL" id="CAC5413811.1"/>
    </source>
</evidence>
<dbReference type="SUPFAM" id="SSF56349">
    <property type="entry name" value="DNA breaking-rejoining enzymes"/>
    <property type="match status" value="1"/>
</dbReference>
<keyword evidence="3" id="KW-1185">Reference proteome</keyword>
<dbReference type="EMBL" id="CACVKT020008240">
    <property type="protein sequence ID" value="CAC5413811.1"/>
    <property type="molecule type" value="Genomic_DNA"/>
</dbReference>
<dbReference type="GO" id="GO:0006310">
    <property type="term" value="P:DNA recombination"/>
    <property type="evidence" value="ECO:0007669"/>
    <property type="project" value="UniProtKB-KW"/>
</dbReference>
<dbReference type="Proteomes" id="UP000507470">
    <property type="component" value="Unassembled WGS sequence"/>
</dbReference>
<proteinExistence type="predicted"/>
<evidence type="ECO:0008006" key="4">
    <source>
        <dbReference type="Google" id="ProtNLM"/>
    </source>
</evidence>
<dbReference type="PANTHER" id="PTHR34605">
    <property type="entry name" value="PHAGE_INTEGRASE DOMAIN-CONTAINING PROTEIN"/>
    <property type="match status" value="1"/>
</dbReference>
<name>A0A6J8E462_MYTCO</name>
<dbReference type="OrthoDB" id="6069408at2759"/>
<dbReference type="GO" id="GO:0015074">
    <property type="term" value="P:DNA integration"/>
    <property type="evidence" value="ECO:0007669"/>
    <property type="project" value="InterPro"/>
</dbReference>
<dbReference type="InterPro" id="IPR011010">
    <property type="entry name" value="DNA_brk_join_enz"/>
</dbReference>
<keyword evidence="1" id="KW-0233">DNA recombination</keyword>
<protein>
    <recommendedName>
        <fullName evidence="4">Tyr recombinase domain-containing protein</fullName>
    </recommendedName>
</protein>
<evidence type="ECO:0000256" key="1">
    <source>
        <dbReference type="ARBA" id="ARBA00023172"/>
    </source>
</evidence>
<sequence>MGSLSCSLLQTSQKSLVLRCGQQLFIYTSIYCNLHPGRFHELLKYMSIIRLGAKRCNNLGWKHYDEQFRLRKAIDPTGSWATVDSELWLIYINDSTENKNYSTGSTSVNMNTGCNLKCYAFNYEPQVCIPSSKTDQLDKGSSTWINSQLDLMVCPVKLVSGFIKLRPPVLGLLFCHFDGSPLSRYQFVSLLKKAIKLSEIDQTRNSSHSFRIGAATTLSMEEVLDCEIMKLGRWSSNTYKGYIRILCQLTNCSKSIVGDPINVWIVGSSIVKHAFVAAQDRPDGVNLGLGRWNASLWWPGKGVMIVKHV</sequence>
<dbReference type="Gene3D" id="1.10.443.10">
    <property type="entry name" value="Intergrase catalytic core"/>
    <property type="match status" value="1"/>
</dbReference>